<feature type="transmembrane region" description="Helical" evidence="2">
    <location>
        <begin position="20"/>
        <end position="40"/>
    </location>
</feature>
<protein>
    <submittedName>
        <fullName evidence="3">Uncharacterized protein</fullName>
    </submittedName>
</protein>
<proteinExistence type="predicted"/>
<comment type="caution">
    <text evidence="3">The sequence shown here is derived from an EMBL/GenBank/DDBJ whole genome shotgun (WGS) entry which is preliminary data.</text>
</comment>
<accession>A0A7Y9F1V9</accession>
<dbReference type="EMBL" id="JACCBE010000001">
    <property type="protein sequence ID" value="NYD57994.1"/>
    <property type="molecule type" value="Genomic_DNA"/>
</dbReference>
<keyword evidence="2" id="KW-0472">Membrane</keyword>
<evidence type="ECO:0000256" key="1">
    <source>
        <dbReference type="SAM" id="MobiDB-lite"/>
    </source>
</evidence>
<name>A0A7Y9F1V9_9ACTN</name>
<gene>
    <name evidence="3" type="ORF">BKA08_002232</name>
</gene>
<evidence type="ECO:0000313" key="3">
    <source>
        <dbReference type="EMBL" id="NYD57994.1"/>
    </source>
</evidence>
<feature type="region of interest" description="Disordered" evidence="1">
    <location>
        <begin position="45"/>
        <end position="67"/>
    </location>
</feature>
<reference evidence="3 4" key="1">
    <citation type="submission" date="2020-07" db="EMBL/GenBank/DDBJ databases">
        <title>Sequencing the genomes of 1000 actinobacteria strains.</title>
        <authorList>
            <person name="Klenk H.-P."/>
        </authorList>
    </citation>
    <scope>NUCLEOTIDE SEQUENCE [LARGE SCALE GENOMIC DNA]</scope>
    <source>
        <strain evidence="3 4">DSM 18965</strain>
    </source>
</reference>
<evidence type="ECO:0000256" key="2">
    <source>
        <dbReference type="SAM" id="Phobius"/>
    </source>
</evidence>
<organism evidence="3 4">
    <name type="scientific">Nocardioides marinisabuli</name>
    <dbReference type="NCBI Taxonomy" id="419476"/>
    <lineage>
        <taxon>Bacteria</taxon>
        <taxon>Bacillati</taxon>
        <taxon>Actinomycetota</taxon>
        <taxon>Actinomycetes</taxon>
        <taxon>Propionibacteriales</taxon>
        <taxon>Nocardioidaceae</taxon>
        <taxon>Nocardioides</taxon>
    </lineage>
</organism>
<dbReference type="RefSeq" id="WP_179615672.1">
    <property type="nucleotide sequence ID" value="NZ_CP059163.1"/>
</dbReference>
<evidence type="ECO:0000313" key="4">
    <source>
        <dbReference type="Proteomes" id="UP000516957"/>
    </source>
</evidence>
<keyword evidence="4" id="KW-1185">Reference proteome</keyword>
<dbReference type="Proteomes" id="UP000516957">
    <property type="component" value="Unassembled WGS sequence"/>
</dbReference>
<keyword evidence="2" id="KW-1133">Transmembrane helix</keyword>
<keyword evidence="2" id="KW-0812">Transmembrane</keyword>
<feature type="compositionally biased region" description="Basic and acidic residues" evidence="1">
    <location>
        <begin position="45"/>
        <end position="54"/>
    </location>
</feature>
<dbReference type="AlphaFoldDB" id="A0A7Y9F1V9"/>
<sequence>MTTQIHLVALHLGALHPVERALTLALAFGPFVVLGVVVWWRSRHEQDEHDDGHGPVELPEDPVQRDR</sequence>